<evidence type="ECO:0000313" key="7">
    <source>
        <dbReference type="EMBL" id="NYZ61720.1"/>
    </source>
</evidence>
<evidence type="ECO:0000256" key="1">
    <source>
        <dbReference type="ARBA" id="ARBA00010815"/>
    </source>
</evidence>
<dbReference type="InterPro" id="IPR029063">
    <property type="entry name" value="SAM-dependent_MTases_sf"/>
</dbReference>
<keyword evidence="8" id="KW-1185">Reference proteome</keyword>
<evidence type="ECO:0000256" key="5">
    <source>
        <dbReference type="ARBA" id="ARBA00023098"/>
    </source>
</evidence>
<proteinExistence type="inferred from homology"/>
<dbReference type="InterPro" id="IPR050723">
    <property type="entry name" value="CFA/CMAS"/>
</dbReference>
<keyword evidence="3 7" id="KW-0808">Transferase</keyword>
<evidence type="ECO:0000256" key="4">
    <source>
        <dbReference type="ARBA" id="ARBA00022691"/>
    </source>
</evidence>
<organism evidence="7 8">
    <name type="scientific">Luteimonas deserti</name>
    <dbReference type="NCBI Taxonomy" id="2752306"/>
    <lineage>
        <taxon>Bacteria</taxon>
        <taxon>Pseudomonadati</taxon>
        <taxon>Pseudomonadota</taxon>
        <taxon>Gammaproteobacteria</taxon>
        <taxon>Lysobacterales</taxon>
        <taxon>Lysobacteraceae</taxon>
        <taxon>Luteimonas</taxon>
    </lineage>
</organism>
<evidence type="ECO:0000256" key="3">
    <source>
        <dbReference type="ARBA" id="ARBA00022679"/>
    </source>
</evidence>
<dbReference type="SUPFAM" id="SSF53335">
    <property type="entry name" value="S-adenosyl-L-methionine-dependent methyltransferases"/>
    <property type="match status" value="1"/>
</dbReference>
<dbReference type="GO" id="GO:0008610">
    <property type="term" value="P:lipid biosynthetic process"/>
    <property type="evidence" value="ECO:0007669"/>
    <property type="project" value="InterPro"/>
</dbReference>
<dbReference type="AlphaFoldDB" id="A0A7Z0QRJ9"/>
<dbReference type="Gene3D" id="3.40.50.150">
    <property type="entry name" value="Vaccinia Virus protein VP39"/>
    <property type="match status" value="1"/>
</dbReference>
<keyword evidence="5" id="KW-0443">Lipid metabolism</keyword>
<feature type="active site" evidence="6">
    <location>
        <position position="388"/>
    </location>
</feature>
<evidence type="ECO:0000313" key="8">
    <source>
        <dbReference type="Proteomes" id="UP000589896"/>
    </source>
</evidence>
<name>A0A7Z0QRJ9_9GAMM</name>
<gene>
    <name evidence="7" type="ORF">H0E82_02935</name>
</gene>
<dbReference type="PIRSF" id="PIRSF003085">
    <property type="entry name" value="CMAS"/>
    <property type="match status" value="1"/>
</dbReference>
<dbReference type="Proteomes" id="UP000589896">
    <property type="component" value="Unassembled WGS sequence"/>
</dbReference>
<reference evidence="7 8" key="1">
    <citation type="submission" date="2020-07" db="EMBL/GenBank/DDBJ databases">
        <title>isolation of Luteimonas sp. SJ-16.</title>
        <authorList>
            <person name="Huang X.-X."/>
            <person name="Xu L."/>
            <person name="Sun J.-Q."/>
        </authorList>
    </citation>
    <scope>NUCLEOTIDE SEQUENCE [LARGE SCALE GENOMIC DNA]</scope>
    <source>
        <strain evidence="7 8">SJ-16</strain>
    </source>
</reference>
<dbReference type="RefSeq" id="WP_180543571.1">
    <property type="nucleotide sequence ID" value="NZ_JACCJZ010000008.1"/>
</dbReference>
<keyword evidence="4" id="KW-0949">S-adenosyl-L-methionine</keyword>
<dbReference type="InterPro" id="IPR003333">
    <property type="entry name" value="CMAS"/>
</dbReference>
<dbReference type="GO" id="GO:0008168">
    <property type="term" value="F:methyltransferase activity"/>
    <property type="evidence" value="ECO:0007669"/>
    <property type="project" value="UniProtKB-KW"/>
</dbReference>
<dbReference type="Pfam" id="PF02353">
    <property type="entry name" value="CMAS"/>
    <property type="match status" value="1"/>
</dbReference>
<evidence type="ECO:0000256" key="2">
    <source>
        <dbReference type="ARBA" id="ARBA00022603"/>
    </source>
</evidence>
<dbReference type="PANTHER" id="PTHR43667">
    <property type="entry name" value="CYCLOPROPANE-FATTY-ACYL-PHOSPHOLIPID SYNTHASE"/>
    <property type="match status" value="1"/>
</dbReference>
<evidence type="ECO:0000256" key="6">
    <source>
        <dbReference type="PIRSR" id="PIRSR003085-1"/>
    </source>
</evidence>
<sequence length="417" mass="45911">MSGVMAGSAVPAYGMLDRMLRQRLLAAFEQLRGGALRVTDGLGETVFGDTRAAPPIGVRVHDPAFYRMAAATGSVGAGEAYMDGHWDCDDLVGLIRLLVRNRDLLDGMETGLARAGGLALRGWNTLRRNTQAGSRRNIAAHYDLGNAFFALFLSSDLMYSSALFEHDDDTLEVASTRKLDRICRALALAPGDRVLEIGTGWGGFAMHAARHYGCHVTTTTISREQHALASARVAEAGLQDRVTLLLQDYRDLEGTYDKLVSIEMVEAVGAQYLTTYFAALGRLLAPDGLALLQAITIEDHRYEQARDSVDFIKRFIFPGSFIPSVAAMLTAKTAASDLQLLQFEDFGPSYARTLEAWRERFMARLPEVRAQGFDMRFVRMWEFYLAYCEGGFRERSIGVAHLLLGKPGHLRASRGAS</sequence>
<dbReference type="GO" id="GO:0032259">
    <property type="term" value="P:methylation"/>
    <property type="evidence" value="ECO:0007669"/>
    <property type="project" value="UniProtKB-KW"/>
</dbReference>
<comment type="caution">
    <text evidence="7">The sequence shown here is derived from an EMBL/GenBank/DDBJ whole genome shotgun (WGS) entry which is preliminary data.</text>
</comment>
<dbReference type="CDD" id="cd02440">
    <property type="entry name" value="AdoMet_MTases"/>
    <property type="match status" value="1"/>
</dbReference>
<protein>
    <submittedName>
        <fullName evidence="7">Class I SAM-dependent methyltransferase</fullName>
    </submittedName>
</protein>
<keyword evidence="2 7" id="KW-0489">Methyltransferase</keyword>
<accession>A0A7Z0QRJ9</accession>
<dbReference type="EMBL" id="JACCJZ010000008">
    <property type="protein sequence ID" value="NYZ61720.1"/>
    <property type="molecule type" value="Genomic_DNA"/>
</dbReference>
<dbReference type="PANTHER" id="PTHR43667:SF2">
    <property type="entry name" value="FATTY ACID C-METHYL TRANSFERASE"/>
    <property type="match status" value="1"/>
</dbReference>
<comment type="similarity">
    <text evidence="1">Belongs to the CFA/CMAS family.</text>
</comment>